<evidence type="ECO:0008006" key="4">
    <source>
        <dbReference type="Google" id="ProtNLM"/>
    </source>
</evidence>
<evidence type="ECO:0000256" key="1">
    <source>
        <dbReference type="SAM" id="Phobius"/>
    </source>
</evidence>
<dbReference type="Proteomes" id="UP000094197">
    <property type="component" value="Chromosome 1"/>
</dbReference>
<proteinExistence type="predicted"/>
<keyword evidence="3" id="KW-1185">Reference proteome</keyword>
<gene>
    <name evidence="2" type="ORF">A0128_15605</name>
</gene>
<keyword evidence="1" id="KW-0812">Transmembrane</keyword>
<dbReference type="KEGG" id="laj:A0128_15605"/>
<organism evidence="2 3">
    <name type="scientific">Leptospira tipperaryensis</name>
    <dbReference type="NCBI Taxonomy" id="2564040"/>
    <lineage>
        <taxon>Bacteria</taxon>
        <taxon>Pseudomonadati</taxon>
        <taxon>Spirochaetota</taxon>
        <taxon>Spirochaetia</taxon>
        <taxon>Leptospirales</taxon>
        <taxon>Leptospiraceae</taxon>
        <taxon>Leptospira</taxon>
    </lineage>
</organism>
<sequence length="724" mass="77270">MLLEGSMENYTVARQHLKKRSYANYFCLLIYFFTLGCLNKGHKAPLLFQFSGIDFPKSNPTQIPETGKIVLNSDARFYVSSNTGAINFKDVSWSTNLDSYYRLRLNATNCQDGTVIGSGAVSKSTSLVNRIHADDGTNPLLAGANRIILCLESPENGSNWDKVELDAIRDDIPPTSISFTPNTGIYGLSIPNISLTCSDLGGSSCSQIAYRIGGLDPGIFSDGTPDANSFLFTNAFPVSDNAISTVKAIAVDGAGNVGTVSSPSVYTVFTGNPTITITSQSAQYLKSSTSSTIKWKSDIAGSFSIRRNSNTCSDGTQLSSGTVTANTLKTSGVTAASLPTDGSYTIRICVTSSLTGNVGNTTFTLVKDTVVPIISASPTGNNFNLPVNQRYFTFTFDKDMDTSTTLVPSMAIFSDPTLVGSTGASIKGTAGQWLDSRTYRLDLQSKLPELFLFRLSVVGFKDFAGNVPASNSFFFATGVDSSPLKVADTGQTDCSDSNGDPATCFGSGQDGEIVNASSGLTLPFAMNASYPSDIVSVDTITGRVWKTCIEGFSWDGTICVQVCPQDTKWDGTTCGTVGGYPYKDQISSFECNSLNAANSGNGYAGKKTWRIPYLSEYYGILNYGGGAGNDAIPEANFPGLLRNDYQRYWTGTYTLSINANTVTGTIDSLSSGPGDPMNPPSYYSQGAWAISVFGGVTQPGPDKLNYISNYVAQRYYYTSLCLAD</sequence>
<dbReference type="EMBL" id="CP015217">
    <property type="protein sequence ID" value="AOP35141.1"/>
    <property type="molecule type" value="Genomic_DNA"/>
</dbReference>
<evidence type="ECO:0000313" key="3">
    <source>
        <dbReference type="Proteomes" id="UP000094197"/>
    </source>
</evidence>
<feature type="transmembrane region" description="Helical" evidence="1">
    <location>
        <begin position="21"/>
        <end position="41"/>
    </location>
</feature>
<keyword evidence="1" id="KW-1133">Transmembrane helix</keyword>
<accession>A0A1D7UZY8</accession>
<reference evidence="2 3" key="1">
    <citation type="submission" date="2016-04" db="EMBL/GenBank/DDBJ databases">
        <title>Complete genome seqeunce of Leptospira alstonii serovar Room22.</title>
        <authorList>
            <person name="Nally J.E."/>
            <person name="Bayles D.O."/>
            <person name="Hurley D."/>
            <person name="Fanning S."/>
            <person name="McMahon B.J."/>
            <person name="Arent Z."/>
        </authorList>
    </citation>
    <scope>NUCLEOTIDE SEQUENCE [LARGE SCALE GENOMIC DNA]</scope>
    <source>
        <strain evidence="2 3">GWTS #1</strain>
    </source>
</reference>
<name>A0A1D7UZY8_9LEPT</name>
<keyword evidence="1" id="KW-0472">Membrane</keyword>
<dbReference type="OrthoDB" id="343463at2"/>
<evidence type="ECO:0000313" key="2">
    <source>
        <dbReference type="EMBL" id="AOP35141.1"/>
    </source>
</evidence>
<dbReference type="AlphaFoldDB" id="A0A1D7UZY8"/>
<protein>
    <recommendedName>
        <fullName evidence="4">SbsA Ig-like domain-containing protein</fullName>
    </recommendedName>
</protein>